<proteinExistence type="predicted"/>
<dbReference type="EMBL" id="OIVN01004613">
    <property type="protein sequence ID" value="SPD18371.1"/>
    <property type="molecule type" value="Genomic_DNA"/>
</dbReference>
<evidence type="ECO:0000256" key="1">
    <source>
        <dbReference type="SAM" id="Coils"/>
    </source>
</evidence>
<gene>
    <name evidence="3" type="ORF">FSB_LOCUS46253</name>
</gene>
<feature type="region of interest" description="Disordered" evidence="2">
    <location>
        <begin position="71"/>
        <end position="95"/>
    </location>
</feature>
<name>A0A2N9I3H4_FAGSY</name>
<feature type="compositionally biased region" description="Polar residues" evidence="2">
    <location>
        <begin position="77"/>
        <end position="93"/>
    </location>
</feature>
<keyword evidence="1" id="KW-0175">Coiled coil</keyword>
<evidence type="ECO:0000256" key="2">
    <source>
        <dbReference type="SAM" id="MobiDB-lite"/>
    </source>
</evidence>
<evidence type="ECO:0000313" key="3">
    <source>
        <dbReference type="EMBL" id="SPD18371.1"/>
    </source>
</evidence>
<feature type="region of interest" description="Disordered" evidence="2">
    <location>
        <begin position="466"/>
        <end position="485"/>
    </location>
</feature>
<feature type="compositionally biased region" description="Polar residues" evidence="2">
    <location>
        <begin position="466"/>
        <end position="478"/>
    </location>
</feature>
<reference evidence="3" key="1">
    <citation type="submission" date="2018-02" db="EMBL/GenBank/DDBJ databases">
        <authorList>
            <person name="Cohen D.B."/>
            <person name="Kent A.D."/>
        </authorList>
    </citation>
    <scope>NUCLEOTIDE SEQUENCE</scope>
</reference>
<accession>A0A2N9I3H4</accession>
<feature type="coiled-coil region" evidence="1">
    <location>
        <begin position="375"/>
        <end position="409"/>
    </location>
</feature>
<protein>
    <submittedName>
        <fullName evidence="3">Uncharacterized protein</fullName>
    </submittedName>
</protein>
<sequence length="485" mass="55065">MDHVNSSDTLSKDDVRYCPCICFIWVEEEREVVQQVDDCTRPIRCPLFQHGHVWTTAGIVKVQFEELPKGLSDQEDVGNSSNETPSVSGSSRGYGSEKPWVARSYFSIVDVEGLKRIRSQYQIPEDTVLRIPNLDERACSSKFDDVAFYEADFKAGLRFPMQPFMREQLDRLCLSPGQLAPNAWRMAIPYSCVVGFWTLNGRQKNLKLVTGLPTSNREWKDGYIFVCGDNWESLPWEENDDTFVRVRRAWGTPPASGIKHPKLSQEGQNRVLRALHHRDHHYTNFIQPKLLAFHSFGMTTAKLNKDKLKRMMEQKDAVPINLGKKRKGDSAPKPVSEEVPVRPLLIIVGSEGGHGRHQSMHALGGRLGVEALAKDEELKRRAESYRKALDQLKALSEQMETARARAVEEYKSSDACDDNNTNIPRMWKCSAVQLLKVIEEQMGLEGRLQDPAFVKNFGMQWPHDFSTNSSNVQGQQPASHAYTLC</sequence>
<dbReference type="AlphaFoldDB" id="A0A2N9I3H4"/>
<organism evidence="3">
    <name type="scientific">Fagus sylvatica</name>
    <name type="common">Beechnut</name>
    <dbReference type="NCBI Taxonomy" id="28930"/>
    <lineage>
        <taxon>Eukaryota</taxon>
        <taxon>Viridiplantae</taxon>
        <taxon>Streptophyta</taxon>
        <taxon>Embryophyta</taxon>
        <taxon>Tracheophyta</taxon>
        <taxon>Spermatophyta</taxon>
        <taxon>Magnoliopsida</taxon>
        <taxon>eudicotyledons</taxon>
        <taxon>Gunneridae</taxon>
        <taxon>Pentapetalae</taxon>
        <taxon>rosids</taxon>
        <taxon>fabids</taxon>
        <taxon>Fagales</taxon>
        <taxon>Fagaceae</taxon>
        <taxon>Fagus</taxon>
    </lineage>
</organism>